<organism evidence="3 4">
    <name type="scientific">Hermanssonia centrifuga</name>
    <dbReference type="NCBI Taxonomy" id="98765"/>
    <lineage>
        <taxon>Eukaryota</taxon>
        <taxon>Fungi</taxon>
        <taxon>Dikarya</taxon>
        <taxon>Basidiomycota</taxon>
        <taxon>Agaricomycotina</taxon>
        <taxon>Agaricomycetes</taxon>
        <taxon>Polyporales</taxon>
        <taxon>Meruliaceae</taxon>
        <taxon>Hermanssonia</taxon>
    </lineage>
</organism>
<keyword evidence="4" id="KW-1185">Reference proteome</keyword>
<gene>
    <name evidence="3" type="ORF">PHLCEN_2v8764</name>
</gene>
<sequence>MAMHTFTSSTTPAPDPTTTSQPVPPDVDARNSIPFSFLIAFLALFVAFMAMGLWARRIIFIVRRRLGLPIPEPPQRRTDSKPKRPMVWDICPGKGRESIRWDTMQASTTAA</sequence>
<keyword evidence="2" id="KW-0472">Membrane</keyword>
<feature type="region of interest" description="Disordered" evidence="1">
    <location>
        <begin position="1"/>
        <end position="26"/>
    </location>
</feature>
<reference evidence="3 4" key="1">
    <citation type="submission" date="2018-02" db="EMBL/GenBank/DDBJ databases">
        <title>Genome sequence of the basidiomycete white-rot fungus Phlebia centrifuga.</title>
        <authorList>
            <person name="Granchi Z."/>
            <person name="Peng M."/>
            <person name="de Vries R.P."/>
            <person name="Hilden K."/>
            <person name="Makela M.R."/>
            <person name="Grigoriev I."/>
            <person name="Riley R."/>
        </authorList>
    </citation>
    <scope>NUCLEOTIDE SEQUENCE [LARGE SCALE GENOMIC DNA]</scope>
    <source>
        <strain evidence="3 4">FBCC195</strain>
    </source>
</reference>
<dbReference type="Proteomes" id="UP000186601">
    <property type="component" value="Unassembled WGS sequence"/>
</dbReference>
<evidence type="ECO:0000256" key="2">
    <source>
        <dbReference type="SAM" id="Phobius"/>
    </source>
</evidence>
<keyword evidence="2" id="KW-0812">Transmembrane</keyword>
<dbReference type="EMBL" id="MLYV02000871">
    <property type="protein sequence ID" value="PSR75959.1"/>
    <property type="molecule type" value="Genomic_DNA"/>
</dbReference>
<evidence type="ECO:0000313" key="4">
    <source>
        <dbReference type="Proteomes" id="UP000186601"/>
    </source>
</evidence>
<evidence type="ECO:0000313" key="3">
    <source>
        <dbReference type="EMBL" id="PSR75959.1"/>
    </source>
</evidence>
<evidence type="ECO:0000256" key="1">
    <source>
        <dbReference type="SAM" id="MobiDB-lite"/>
    </source>
</evidence>
<dbReference type="OrthoDB" id="2801856at2759"/>
<protein>
    <submittedName>
        <fullName evidence="3">Uncharacterized protein</fullName>
    </submittedName>
</protein>
<keyword evidence="2" id="KW-1133">Transmembrane helix</keyword>
<feature type="compositionally biased region" description="Low complexity" evidence="1">
    <location>
        <begin position="1"/>
        <end position="20"/>
    </location>
</feature>
<dbReference type="AlphaFoldDB" id="A0A2R6NSS0"/>
<proteinExistence type="predicted"/>
<name>A0A2R6NSS0_9APHY</name>
<comment type="caution">
    <text evidence="3">The sequence shown here is derived from an EMBL/GenBank/DDBJ whole genome shotgun (WGS) entry which is preliminary data.</text>
</comment>
<feature type="transmembrane region" description="Helical" evidence="2">
    <location>
        <begin position="33"/>
        <end position="55"/>
    </location>
</feature>
<accession>A0A2R6NSS0</accession>